<protein>
    <submittedName>
        <fullName evidence="1">Uncharacterized protein</fullName>
    </submittedName>
</protein>
<accession>A0A2P2Q611</accession>
<name>A0A2P2Q611_RHIMU</name>
<evidence type="ECO:0000313" key="1">
    <source>
        <dbReference type="EMBL" id="MBX62425.1"/>
    </source>
</evidence>
<sequence length="42" mass="5175">MHVWTFCRPKLSSSQSHERLLNPKFENHVHHDLYCFEMRVFS</sequence>
<proteinExistence type="predicted"/>
<reference evidence="1" key="1">
    <citation type="submission" date="2018-02" db="EMBL/GenBank/DDBJ databases">
        <title>Rhizophora mucronata_Transcriptome.</title>
        <authorList>
            <person name="Meera S.P."/>
            <person name="Sreeshan A."/>
            <person name="Augustine A."/>
        </authorList>
    </citation>
    <scope>NUCLEOTIDE SEQUENCE</scope>
    <source>
        <tissue evidence="1">Leaf</tissue>
    </source>
</reference>
<organism evidence="1">
    <name type="scientific">Rhizophora mucronata</name>
    <name type="common">Asiatic mangrove</name>
    <dbReference type="NCBI Taxonomy" id="61149"/>
    <lineage>
        <taxon>Eukaryota</taxon>
        <taxon>Viridiplantae</taxon>
        <taxon>Streptophyta</taxon>
        <taxon>Embryophyta</taxon>
        <taxon>Tracheophyta</taxon>
        <taxon>Spermatophyta</taxon>
        <taxon>Magnoliopsida</taxon>
        <taxon>eudicotyledons</taxon>
        <taxon>Gunneridae</taxon>
        <taxon>Pentapetalae</taxon>
        <taxon>rosids</taxon>
        <taxon>fabids</taxon>
        <taxon>Malpighiales</taxon>
        <taxon>Rhizophoraceae</taxon>
        <taxon>Rhizophora</taxon>
    </lineage>
</organism>
<dbReference type="AlphaFoldDB" id="A0A2P2Q611"/>
<dbReference type="EMBL" id="GGEC01081941">
    <property type="protein sequence ID" value="MBX62425.1"/>
    <property type="molecule type" value="Transcribed_RNA"/>
</dbReference>